<evidence type="ECO:0000256" key="7">
    <source>
        <dbReference type="SAM" id="Phobius"/>
    </source>
</evidence>
<proteinExistence type="inferred from homology"/>
<evidence type="ECO:0000313" key="10">
    <source>
        <dbReference type="Proteomes" id="UP000311382"/>
    </source>
</evidence>
<keyword evidence="4 7" id="KW-1133">Transmembrane helix</keyword>
<feature type="transmembrane region" description="Helical" evidence="7">
    <location>
        <begin position="76"/>
        <end position="99"/>
    </location>
</feature>
<dbReference type="PANTHER" id="PTHR22950:SF20">
    <property type="entry name" value="AMINO ACID TRANSPORTER (EUROFUNG)"/>
    <property type="match status" value="1"/>
</dbReference>
<dbReference type="OrthoDB" id="294730at2759"/>
<feature type="transmembrane region" description="Helical" evidence="7">
    <location>
        <begin position="216"/>
        <end position="238"/>
    </location>
</feature>
<reference evidence="9 10" key="1">
    <citation type="submission" date="2019-03" db="EMBL/GenBank/DDBJ databases">
        <title>Rhodosporidium diobovatum UCD-FST 08-225 genome sequencing, assembly, and annotation.</title>
        <authorList>
            <person name="Fakankun I.U."/>
            <person name="Fristensky B."/>
            <person name="Levin D.B."/>
        </authorList>
    </citation>
    <scope>NUCLEOTIDE SEQUENCE [LARGE SCALE GENOMIC DNA]</scope>
    <source>
        <strain evidence="9 10">UCD-FST 08-225</strain>
    </source>
</reference>
<sequence length="505" mass="54889">MTVDMEKQGRLDEDDSRGTSMLDGRAPATPPLALRRSLSRHTYRGGEKTLANKPDDVDAEVWLEASSVTGIKERKLTWWQAAALLLTEYVVLAILSFPYSFATLGYAGGTLTTVIVGISVYYTSLLLWKFCAAHPEVRDIADAAQVLCGGRRIGWYIGFAALALNAWCIMGLHAVAGATAIQTIRDGKEVTLVWAIGLTLIMWFCSNIRDFSSMTALGLVAAFTMFVATLLVLIGHGVQGASHHPSGWTEGMVITTGAWAPEGTTFVEGMNAVLNVVYTFVGHALIPSFIGDMERPQDFPKALGISMTAQLVLYTITGAVVYHYTGTELTTAPAYGSLLSRFGKPAAGLVLPTIVIVGILYSLVVSRAIFFQIFKEGSRHRSSHTVKGWATWFLIVFVGWAISFIIGEAVPFFSDLLSLISSLFSSHFGYTMWAAAWWQMNKGRRTANARQIAELIIISIIFVTGMFFFGAGTYASVQSIINSYAAGAVKTPFTRANTGFVLDDN</sequence>
<feature type="transmembrane region" description="Helical" evidence="7">
    <location>
        <begin position="111"/>
        <end position="132"/>
    </location>
</feature>
<dbReference type="Pfam" id="PF01490">
    <property type="entry name" value="Aa_trans"/>
    <property type="match status" value="1"/>
</dbReference>
<dbReference type="InterPro" id="IPR013057">
    <property type="entry name" value="AA_transpt_TM"/>
</dbReference>
<feature type="transmembrane region" description="Helical" evidence="7">
    <location>
        <begin position="452"/>
        <end position="475"/>
    </location>
</feature>
<organism evidence="9 10">
    <name type="scientific">Rhodotorula diobovata</name>
    <dbReference type="NCBI Taxonomy" id="5288"/>
    <lineage>
        <taxon>Eukaryota</taxon>
        <taxon>Fungi</taxon>
        <taxon>Dikarya</taxon>
        <taxon>Basidiomycota</taxon>
        <taxon>Pucciniomycotina</taxon>
        <taxon>Microbotryomycetes</taxon>
        <taxon>Sporidiobolales</taxon>
        <taxon>Sporidiobolaceae</taxon>
        <taxon>Rhodotorula</taxon>
    </lineage>
</organism>
<dbReference type="PANTHER" id="PTHR22950">
    <property type="entry name" value="AMINO ACID TRANSPORTER"/>
    <property type="match status" value="1"/>
</dbReference>
<dbReference type="GO" id="GO:0016020">
    <property type="term" value="C:membrane"/>
    <property type="evidence" value="ECO:0007669"/>
    <property type="project" value="UniProtKB-SubCell"/>
</dbReference>
<keyword evidence="3 7" id="KW-0812">Transmembrane</keyword>
<evidence type="ECO:0000256" key="6">
    <source>
        <dbReference type="SAM" id="MobiDB-lite"/>
    </source>
</evidence>
<dbReference type="Gene3D" id="1.20.1740.10">
    <property type="entry name" value="Amino acid/polyamine transporter I"/>
    <property type="match status" value="1"/>
</dbReference>
<name>A0A5C5FSI1_9BASI</name>
<feature type="transmembrane region" description="Helical" evidence="7">
    <location>
        <begin position="302"/>
        <end position="325"/>
    </location>
</feature>
<protein>
    <submittedName>
        <fullName evidence="9">Transmembrane amino acid transporter protein-domain-containing protein</fullName>
    </submittedName>
</protein>
<evidence type="ECO:0000256" key="3">
    <source>
        <dbReference type="ARBA" id="ARBA00022692"/>
    </source>
</evidence>
<comment type="similarity">
    <text evidence="2">Belongs to the amino acid/polyamine transporter 2 family.</text>
</comment>
<dbReference type="GO" id="GO:0015179">
    <property type="term" value="F:L-amino acid transmembrane transporter activity"/>
    <property type="evidence" value="ECO:0007669"/>
    <property type="project" value="TreeGrafter"/>
</dbReference>
<accession>A0A5C5FSI1</accession>
<feature type="transmembrane region" description="Helical" evidence="7">
    <location>
        <begin position="345"/>
        <end position="370"/>
    </location>
</feature>
<feature type="domain" description="Amino acid transporter transmembrane" evidence="8">
    <location>
        <begin position="75"/>
        <end position="477"/>
    </location>
</feature>
<evidence type="ECO:0000256" key="5">
    <source>
        <dbReference type="ARBA" id="ARBA00023136"/>
    </source>
</evidence>
<feature type="transmembrane region" description="Helical" evidence="7">
    <location>
        <begin position="391"/>
        <end position="413"/>
    </location>
</feature>
<dbReference type="EMBL" id="SOZI01000083">
    <property type="protein sequence ID" value="TNY19838.1"/>
    <property type="molecule type" value="Genomic_DNA"/>
</dbReference>
<evidence type="ECO:0000313" key="9">
    <source>
        <dbReference type="EMBL" id="TNY19838.1"/>
    </source>
</evidence>
<evidence type="ECO:0000256" key="2">
    <source>
        <dbReference type="ARBA" id="ARBA00008066"/>
    </source>
</evidence>
<gene>
    <name evidence="9" type="ORF">DMC30DRAFT_378377</name>
</gene>
<evidence type="ECO:0000256" key="4">
    <source>
        <dbReference type="ARBA" id="ARBA00022989"/>
    </source>
</evidence>
<evidence type="ECO:0000259" key="8">
    <source>
        <dbReference type="Pfam" id="PF01490"/>
    </source>
</evidence>
<evidence type="ECO:0000256" key="1">
    <source>
        <dbReference type="ARBA" id="ARBA00004141"/>
    </source>
</evidence>
<dbReference type="STRING" id="5288.A0A5C5FSI1"/>
<feature type="region of interest" description="Disordered" evidence="6">
    <location>
        <begin position="1"/>
        <end position="32"/>
    </location>
</feature>
<feature type="transmembrane region" description="Helical" evidence="7">
    <location>
        <begin position="192"/>
        <end position="209"/>
    </location>
</feature>
<feature type="transmembrane region" description="Helical" evidence="7">
    <location>
        <begin position="153"/>
        <end position="172"/>
    </location>
</feature>
<feature type="transmembrane region" description="Helical" evidence="7">
    <location>
        <begin position="419"/>
        <end position="440"/>
    </location>
</feature>
<dbReference type="Proteomes" id="UP000311382">
    <property type="component" value="Unassembled WGS sequence"/>
</dbReference>
<keyword evidence="5 7" id="KW-0472">Membrane</keyword>
<feature type="transmembrane region" description="Helical" evidence="7">
    <location>
        <begin position="272"/>
        <end position="290"/>
    </location>
</feature>
<feature type="compositionally biased region" description="Basic and acidic residues" evidence="6">
    <location>
        <begin position="1"/>
        <end position="11"/>
    </location>
</feature>
<comment type="subcellular location">
    <subcellularLocation>
        <location evidence="1">Membrane</location>
        <topology evidence="1">Multi-pass membrane protein</topology>
    </subcellularLocation>
</comment>
<comment type="caution">
    <text evidence="9">The sequence shown here is derived from an EMBL/GenBank/DDBJ whole genome shotgun (WGS) entry which is preliminary data.</text>
</comment>
<dbReference type="AlphaFoldDB" id="A0A5C5FSI1"/>
<keyword evidence="10" id="KW-1185">Reference proteome</keyword>